<dbReference type="PRINTS" id="PR00070">
    <property type="entry name" value="DHFR"/>
</dbReference>
<dbReference type="CDD" id="cd00209">
    <property type="entry name" value="DHFR"/>
    <property type="match status" value="1"/>
</dbReference>
<dbReference type="PANTHER" id="PTHR48069">
    <property type="entry name" value="DIHYDROFOLATE REDUCTASE"/>
    <property type="match status" value="1"/>
</dbReference>
<accession>A0A0G3HBA7</accession>
<dbReference type="PANTHER" id="PTHR48069:SF3">
    <property type="entry name" value="DIHYDROFOLATE REDUCTASE"/>
    <property type="match status" value="1"/>
</dbReference>
<dbReference type="Gene3D" id="3.40.430.10">
    <property type="entry name" value="Dihydrofolate Reductase, subunit A"/>
    <property type="match status" value="1"/>
</dbReference>
<dbReference type="STRING" id="1072256.CUTER_03265"/>
<dbReference type="EMBL" id="CP011546">
    <property type="protein sequence ID" value="AKK10661.1"/>
    <property type="molecule type" value="Genomic_DNA"/>
</dbReference>
<protein>
    <recommendedName>
        <fullName evidence="3">dihydrofolate reductase</fullName>
        <ecNumber evidence="3">1.5.1.3</ecNumber>
    </recommendedName>
</protein>
<dbReference type="GO" id="GO:0050661">
    <property type="term" value="F:NADP binding"/>
    <property type="evidence" value="ECO:0007669"/>
    <property type="project" value="InterPro"/>
</dbReference>
<evidence type="ECO:0000313" key="10">
    <source>
        <dbReference type="Proteomes" id="UP000035548"/>
    </source>
</evidence>
<proteinExistence type="inferred from homology"/>
<reference evidence="9 10" key="1">
    <citation type="journal article" date="2015" name="Genome Announc.">
        <title>Virulence Factor Genes Detected in the Complete Genome Sequence of Corynebacterium uterequi DSM 45634, Isolated from the Uterus of a Maiden Mare.</title>
        <authorList>
            <person name="Ruckert C."/>
            <person name="Kriete M."/>
            <person name="Jaenicke S."/>
            <person name="Winkler A."/>
            <person name="Tauch A."/>
        </authorList>
    </citation>
    <scope>NUCLEOTIDE SEQUENCE [LARGE SCALE GENOMIC DNA]</scope>
    <source>
        <strain evidence="9 10">DSM 45634</strain>
    </source>
</reference>
<dbReference type="UniPathway" id="UPA00077">
    <property type="reaction ID" value="UER00158"/>
</dbReference>
<dbReference type="GO" id="GO:0046452">
    <property type="term" value="P:dihydrofolate metabolic process"/>
    <property type="evidence" value="ECO:0007669"/>
    <property type="project" value="TreeGrafter"/>
</dbReference>
<dbReference type="PATRIC" id="fig|1072256.5.peg.648"/>
<evidence type="ECO:0000313" key="9">
    <source>
        <dbReference type="EMBL" id="AKK10661.1"/>
    </source>
</evidence>
<dbReference type="Pfam" id="PF00186">
    <property type="entry name" value="DHFR_1"/>
    <property type="match status" value="1"/>
</dbReference>
<dbReference type="KEGG" id="cut:CUTER_03265"/>
<evidence type="ECO:0000256" key="3">
    <source>
        <dbReference type="ARBA" id="ARBA00012856"/>
    </source>
</evidence>
<evidence type="ECO:0000256" key="6">
    <source>
        <dbReference type="ARBA" id="ARBA00023002"/>
    </source>
</evidence>
<evidence type="ECO:0000259" key="8">
    <source>
        <dbReference type="PROSITE" id="PS51330"/>
    </source>
</evidence>
<keyword evidence="6 9" id="KW-0560">Oxidoreductase</keyword>
<dbReference type="RefSeq" id="WP_047259209.1">
    <property type="nucleotide sequence ID" value="NZ_CP011546.1"/>
</dbReference>
<evidence type="ECO:0000256" key="7">
    <source>
        <dbReference type="RuleBase" id="RU004474"/>
    </source>
</evidence>
<dbReference type="PROSITE" id="PS51330">
    <property type="entry name" value="DHFR_2"/>
    <property type="match status" value="1"/>
</dbReference>
<name>A0A0G3HBA7_9CORY</name>
<reference evidence="10" key="2">
    <citation type="submission" date="2015-05" db="EMBL/GenBank/DDBJ databases">
        <title>Complete genome sequence of Corynebacterium uterequi DSM 45634, isolated from the uterus of a maiden mare.</title>
        <authorList>
            <person name="Ruckert C."/>
            <person name="Albersmeier A."/>
            <person name="Winkler A."/>
            <person name="Tauch A."/>
        </authorList>
    </citation>
    <scope>NUCLEOTIDE SEQUENCE [LARGE SCALE GENOMIC DNA]</scope>
    <source>
        <strain evidence="10">DSM 45634</strain>
    </source>
</reference>
<evidence type="ECO:0000256" key="2">
    <source>
        <dbReference type="ARBA" id="ARBA00009539"/>
    </source>
</evidence>
<dbReference type="SUPFAM" id="SSF53597">
    <property type="entry name" value="Dihydrofolate reductase-like"/>
    <property type="match status" value="1"/>
</dbReference>
<dbReference type="InterPro" id="IPR024072">
    <property type="entry name" value="DHFR-like_dom_sf"/>
</dbReference>
<keyword evidence="10" id="KW-1185">Reference proteome</keyword>
<organism evidence="9 10">
    <name type="scientific">Corynebacterium uterequi</name>
    <dbReference type="NCBI Taxonomy" id="1072256"/>
    <lineage>
        <taxon>Bacteria</taxon>
        <taxon>Bacillati</taxon>
        <taxon>Actinomycetota</taxon>
        <taxon>Actinomycetes</taxon>
        <taxon>Mycobacteriales</taxon>
        <taxon>Corynebacteriaceae</taxon>
        <taxon>Corynebacterium</taxon>
    </lineage>
</organism>
<keyword evidence="4" id="KW-0554">One-carbon metabolism</keyword>
<keyword evidence="5" id="KW-0521">NADP</keyword>
<dbReference type="InterPro" id="IPR001796">
    <property type="entry name" value="DHFR_dom"/>
</dbReference>
<comment type="similarity">
    <text evidence="2 7">Belongs to the dihydrofolate reductase family.</text>
</comment>
<dbReference type="GO" id="GO:0006730">
    <property type="term" value="P:one-carbon metabolic process"/>
    <property type="evidence" value="ECO:0007669"/>
    <property type="project" value="UniProtKB-KW"/>
</dbReference>
<dbReference type="GO" id="GO:0005829">
    <property type="term" value="C:cytosol"/>
    <property type="evidence" value="ECO:0007669"/>
    <property type="project" value="TreeGrafter"/>
</dbReference>
<gene>
    <name evidence="9" type="primary">folA</name>
    <name evidence="9" type="ORF">CUTER_03265</name>
</gene>
<dbReference type="GO" id="GO:0004146">
    <property type="term" value="F:dihydrofolate reductase activity"/>
    <property type="evidence" value="ECO:0007669"/>
    <property type="project" value="UniProtKB-EC"/>
</dbReference>
<dbReference type="Proteomes" id="UP000035548">
    <property type="component" value="Chromosome"/>
</dbReference>
<evidence type="ECO:0000256" key="4">
    <source>
        <dbReference type="ARBA" id="ARBA00022563"/>
    </source>
</evidence>
<evidence type="ECO:0000256" key="5">
    <source>
        <dbReference type="ARBA" id="ARBA00022857"/>
    </source>
</evidence>
<dbReference type="EC" id="1.5.1.3" evidence="3"/>
<dbReference type="AlphaFoldDB" id="A0A0G3HBA7"/>
<sequence>MRAIWAQSTDGVIGDGHSMPWHIPADLAHFKQVTLGAPVAMGRATWESIPPRFRPLPGRENIVLSSRASGAWSNGATVMAGLGDVPADAWVIGGGQVYEAVADRLDVVELTLVDAELSGLLPTPVYAPALPSGMAVTADSGWLADDTARLTVGEHRTPVRYRFLRYERTPSR</sequence>
<dbReference type="GO" id="GO:0046655">
    <property type="term" value="P:folic acid metabolic process"/>
    <property type="evidence" value="ECO:0007669"/>
    <property type="project" value="TreeGrafter"/>
</dbReference>
<evidence type="ECO:0000256" key="1">
    <source>
        <dbReference type="ARBA" id="ARBA00004903"/>
    </source>
</evidence>
<dbReference type="PROSITE" id="PS00075">
    <property type="entry name" value="DHFR_1"/>
    <property type="match status" value="1"/>
</dbReference>
<dbReference type="InterPro" id="IPR012259">
    <property type="entry name" value="DHFR"/>
</dbReference>
<dbReference type="GO" id="GO:0046654">
    <property type="term" value="P:tetrahydrofolate biosynthetic process"/>
    <property type="evidence" value="ECO:0007669"/>
    <property type="project" value="UniProtKB-UniPathway"/>
</dbReference>
<comment type="pathway">
    <text evidence="1">Cofactor biosynthesis; tetrahydrofolate biosynthesis; 5,6,7,8-tetrahydrofolate from 7,8-dihydrofolate: step 1/1.</text>
</comment>
<dbReference type="OrthoDB" id="9804315at2"/>
<feature type="domain" description="DHFR" evidence="8">
    <location>
        <begin position="1"/>
        <end position="168"/>
    </location>
</feature>
<dbReference type="InterPro" id="IPR017925">
    <property type="entry name" value="DHFR_CS"/>
</dbReference>